<keyword evidence="2" id="KW-0472">Membrane</keyword>
<keyword evidence="5" id="KW-1185">Reference proteome</keyword>
<keyword evidence="2" id="KW-1133">Transmembrane helix</keyword>
<gene>
    <name evidence="4" type="ORF">ACFY05_30140</name>
</gene>
<evidence type="ECO:0000313" key="4">
    <source>
        <dbReference type="EMBL" id="MFF4777126.1"/>
    </source>
</evidence>
<evidence type="ECO:0000313" key="5">
    <source>
        <dbReference type="Proteomes" id="UP001602119"/>
    </source>
</evidence>
<evidence type="ECO:0000256" key="2">
    <source>
        <dbReference type="SAM" id="Phobius"/>
    </source>
</evidence>
<accession>A0ABW6VDW6</accession>
<feature type="transmembrane region" description="Helical" evidence="2">
    <location>
        <begin position="257"/>
        <end position="275"/>
    </location>
</feature>
<dbReference type="Proteomes" id="UP001602119">
    <property type="component" value="Unassembled WGS sequence"/>
</dbReference>
<comment type="caution">
    <text evidence="4">The sequence shown here is derived from an EMBL/GenBank/DDBJ whole genome shotgun (WGS) entry which is preliminary data.</text>
</comment>
<organism evidence="4 5">
    <name type="scientific">Microtetraspora fusca</name>
    <dbReference type="NCBI Taxonomy" id="1997"/>
    <lineage>
        <taxon>Bacteria</taxon>
        <taxon>Bacillati</taxon>
        <taxon>Actinomycetota</taxon>
        <taxon>Actinomycetes</taxon>
        <taxon>Streptosporangiales</taxon>
        <taxon>Streptosporangiaceae</taxon>
        <taxon>Microtetraspora</taxon>
    </lineage>
</organism>
<dbReference type="EMBL" id="JBIAXI010000021">
    <property type="protein sequence ID" value="MFF4777126.1"/>
    <property type="molecule type" value="Genomic_DNA"/>
</dbReference>
<evidence type="ECO:0008006" key="6">
    <source>
        <dbReference type="Google" id="ProtNLM"/>
    </source>
</evidence>
<name>A0ABW6VDW6_MICFU</name>
<feature type="compositionally biased region" description="Gly residues" evidence="1">
    <location>
        <begin position="243"/>
        <end position="252"/>
    </location>
</feature>
<protein>
    <recommendedName>
        <fullName evidence="6">Sortase</fullName>
    </recommendedName>
</protein>
<feature type="chain" id="PRO_5046441362" description="Sortase" evidence="3">
    <location>
        <begin position="25"/>
        <end position="287"/>
    </location>
</feature>
<sequence length="287" mass="29422">MRIRPMLSAVVAGGLLCLCSPAQAAVPEARRDTGTDIVDYECTTLGAAEKQEVKVKVELTMPTDATVDRQLSIGWHGMYADGSALKVPAAGLPNGTKLYAYAAISGLPQLSSATGVEQLATLSPGQIIQLPTTTVSLRTTPKNAGTASVRPGAINFGTIPSERLIECEVRNADALKTYTLTVAAAGGQPSHSATPTPSSEPTPSATASASSLPTHTVTATVTQAPKEPEEEDDKPFKTPVGGAATGGGGESGPDGRMIMLIGSVVTLAAATGLLLRRRGLNRGLHRG</sequence>
<proteinExistence type="predicted"/>
<keyword evidence="2" id="KW-0812">Transmembrane</keyword>
<dbReference type="RefSeq" id="WP_387345545.1">
    <property type="nucleotide sequence ID" value="NZ_JBIAXI010000021.1"/>
</dbReference>
<feature type="region of interest" description="Disordered" evidence="1">
    <location>
        <begin position="186"/>
        <end position="253"/>
    </location>
</feature>
<reference evidence="4 5" key="1">
    <citation type="submission" date="2024-10" db="EMBL/GenBank/DDBJ databases">
        <title>The Natural Products Discovery Center: Release of the First 8490 Sequenced Strains for Exploring Actinobacteria Biosynthetic Diversity.</title>
        <authorList>
            <person name="Kalkreuter E."/>
            <person name="Kautsar S.A."/>
            <person name="Yang D."/>
            <person name="Bader C.D."/>
            <person name="Teijaro C.N."/>
            <person name="Fluegel L."/>
            <person name="Davis C.M."/>
            <person name="Simpson J.R."/>
            <person name="Lauterbach L."/>
            <person name="Steele A.D."/>
            <person name="Gui C."/>
            <person name="Meng S."/>
            <person name="Li G."/>
            <person name="Viehrig K."/>
            <person name="Ye F."/>
            <person name="Su P."/>
            <person name="Kiefer A.F."/>
            <person name="Nichols A."/>
            <person name="Cepeda A.J."/>
            <person name="Yan W."/>
            <person name="Fan B."/>
            <person name="Jiang Y."/>
            <person name="Adhikari A."/>
            <person name="Zheng C.-J."/>
            <person name="Schuster L."/>
            <person name="Cowan T.M."/>
            <person name="Smanski M.J."/>
            <person name="Chevrette M.G."/>
            <person name="De Carvalho L.P.S."/>
            <person name="Shen B."/>
        </authorList>
    </citation>
    <scope>NUCLEOTIDE SEQUENCE [LARGE SCALE GENOMIC DNA]</scope>
    <source>
        <strain evidence="4 5">NPDC001281</strain>
    </source>
</reference>
<evidence type="ECO:0000256" key="1">
    <source>
        <dbReference type="SAM" id="MobiDB-lite"/>
    </source>
</evidence>
<feature type="compositionally biased region" description="Low complexity" evidence="1">
    <location>
        <begin position="189"/>
        <end position="216"/>
    </location>
</feature>
<feature type="signal peptide" evidence="3">
    <location>
        <begin position="1"/>
        <end position="24"/>
    </location>
</feature>
<evidence type="ECO:0000256" key="3">
    <source>
        <dbReference type="SAM" id="SignalP"/>
    </source>
</evidence>
<keyword evidence="3" id="KW-0732">Signal</keyword>